<accession>A0A8T1V801</accession>
<evidence type="ECO:0000313" key="1">
    <source>
        <dbReference type="EMBL" id="KAG7377075.1"/>
    </source>
</evidence>
<comment type="caution">
    <text evidence="1">The sequence shown here is derived from an EMBL/GenBank/DDBJ whole genome shotgun (WGS) entry which is preliminary data.</text>
</comment>
<dbReference type="Proteomes" id="UP000694044">
    <property type="component" value="Unassembled WGS sequence"/>
</dbReference>
<keyword evidence="2" id="KW-1185">Reference proteome</keyword>
<sequence length="172" mass="20031">IGKSVFYAYFFQRYRKEAGDTWIIATAYRSQKLTKATVFEDDGHKGERLWDYEEPLRHMMDHALRAHAIDLSTVWKAHGGEEIMYDAIALNFGIIWGGTVFEAKLFVPPDVQHMILSSVYPLRDLLEKVTPAISNISINHADELELCFLKRFQELFYEKHCPKNVLPNFFTE</sequence>
<organism evidence="1 2">
    <name type="scientific">Phytophthora pseudosyringae</name>
    <dbReference type="NCBI Taxonomy" id="221518"/>
    <lineage>
        <taxon>Eukaryota</taxon>
        <taxon>Sar</taxon>
        <taxon>Stramenopiles</taxon>
        <taxon>Oomycota</taxon>
        <taxon>Peronosporomycetes</taxon>
        <taxon>Peronosporales</taxon>
        <taxon>Peronosporaceae</taxon>
        <taxon>Phytophthora</taxon>
    </lineage>
</organism>
<dbReference type="OrthoDB" id="89552at2759"/>
<evidence type="ECO:0000313" key="2">
    <source>
        <dbReference type="Proteomes" id="UP000694044"/>
    </source>
</evidence>
<proteinExistence type="predicted"/>
<dbReference type="AlphaFoldDB" id="A0A8T1V801"/>
<dbReference type="EMBL" id="JAGDFM010000581">
    <property type="protein sequence ID" value="KAG7377075.1"/>
    <property type="molecule type" value="Genomic_DNA"/>
</dbReference>
<name>A0A8T1V801_9STRA</name>
<feature type="non-terminal residue" evidence="1">
    <location>
        <position position="172"/>
    </location>
</feature>
<gene>
    <name evidence="1" type="ORF">PHYPSEUDO_012230</name>
</gene>
<protein>
    <submittedName>
        <fullName evidence="1">Uncharacterized protein</fullName>
    </submittedName>
</protein>
<reference evidence="1" key="1">
    <citation type="submission" date="2021-02" db="EMBL/GenBank/DDBJ databases">
        <authorList>
            <person name="Palmer J.M."/>
        </authorList>
    </citation>
    <scope>NUCLEOTIDE SEQUENCE</scope>
    <source>
        <strain evidence="1">SCRP734</strain>
    </source>
</reference>